<evidence type="ECO:0000313" key="4">
    <source>
        <dbReference type="Proteomes" id="UP001175271"/>
    </source>
</evidence>
<sequence>MRIWITVDRSHNGEFANDVCWMNFLQGSGMTVNSGSPESSYDYLEDPYQEKVRPATAWIKLLGDEIWRIAKELESGPLNRYLEDPFEEKRGTLLVGRDIDGTYRVLGVNPARARKQADMLDGEDWIDYEEAIDARKESLARQEAAIIASRRATFRSNCSDRYNRRPVSDRADRTNLSDHSDRHHRPRPRANRPIRADYHSRRRASEELPEDWIDLGPEASWELSITIGTVAGTFGPANSAPQPRERTDDRLGGFGRDHPSPSAAASFPVLWFETGTGFLLHTCITVLIGVSPGPPYRSISIRVVCLAMEETDHPKLYLNTHCCGSVHFRRLLVPLFVLSLLASISLSVLITIQWGWGMLFVIGLGLLVYIAVFICLFYGYKPKTLIPTFAIFEVSCYWYNLSGNGPSHLNADFSNVIGIIHISDKYSHSDLMLLIYGAVYIPIYIPAFIIYCWSYVYTDWDCSESGEVG</sequence>
<keyword evidence="2" id="KW-0812">Transmembrane</keyword>
<feature type="transmembrane region" description="Helical" evidence="2">
    <location>
        <begin position="358"/>
        <end position="380"/>
    </location>
</feature>
<gene>
    <name evidence="3" type="ORF">QR680_007783</name>
</gene>
<dbReference type="Proteomes" id="UP001175271">
    <property type="component" value="Unassembled WGS sequence"/>
</dbReference>
<feature type="compositionally biased region" description="Basic residues" evidence="1">
    <location>
        <begin position="182"/>
        <end position="192"/>
    </location>
</feature>
<feature type="region of interest" description="Disordered" evidence="1">
    <location>
        <begin position="159"/>
        <end position="202"/>
    </location>
</feature>
<evidence type="ECO:0000256" key="1">
    <source>
        <dbReference type="SAM" id="MobiDB-lite"/>
    </source>
</evidence>
<keyword evidence="2" id="KW-1133">Transmembrane helix</keyword>
<evidence type="ECO:0000313" key="3">
    <source>
        <dbReference type="EMBL" id="KAK0422783.1"/>
    </source>
</evidence>
<dbReference type="AlphaFoldDB" id="A0AA39IE98"/>
<name>A0AA39IE98_9BILA</name>
<feature type="compositionally biased region" description="Basic and acidic residues" evidence="1">
    <location>
        <begin position="243"/>
        <end position="252"/>
    </location>
</feature>
<reference evidence="3" key="1">
    <citation type="submission" date="2023-06" db="EMBL/GenBank/DDBJ databases">
        <title>Genomic analysis of the entomopathogenic nematode Steinernema hermaphroditum.</title>
        <authorList>
            <person name="Schwarz E.M."/>
            <person name="Heppert J.K."/>
            <person name="Baniya A."/>
            <person name="Schwartz H.T."/>
            <person name="Tan C.-H."/>
            <person name="Antoshechkin I."/>
            <person name="Sternberg P.W."/>
            <person name="Goodrich-Blair H."/>
            <person name="Dillman A.R."/>
        </authorList>
    </citation>
    <scope>NUCLEOTIDE SEQUENCE</scope>
    <source>
        <strain evidence="3">PS9179</strain>
        <tissue evidence="3">Whole animal</tissue>
    </source>
</reference>
<proteinExistence type="predicted"/>
<evidence type="ECO:0000256" key="2">
    <source>
        <dbReference type="SAM" id="Phobius"/>
    </source>
</evidence>
<accession>A0AA39IE98</accession>
<comment type="caution">
    <text evidence="3">The sequence shown here is derived from an EMBL/GenBank/DDBJ whole genome shotgun (WGS) entry which is preliminary data.</text>
</comment>
<feature type="transmembrane region" description="Helical" evidence="2">
    <location>
        <begin position="331"/>
        <end position="352"/>
    </location>
</feature>
<keyword evidence="2" id="KW-0472">Membrane</keyword>
<protein>
    <submittedName>
        <fullName evidence="3">Uncharacterized protein</fullName>
    </submittedName>
</protein>
<keyword evidence="4" id="KW-1185">Reference proteome</keyword>
<feature type="compositionally biased region" description="Basic and acidic residues" evidence="1">
    <location>
        <begin position="161"/>
        <end position="181"/>
    </location>
</feature>
<dbReference type="EMBL" id="JAUCMV010000001">
    <property type="protein sequence ID" value="KAK0422783.1"/>
    <property type="molecule type" value="Genomic_DNA"/>
</dbReference>
<feature type="transmembrane region" description="Helical" evidence="2">
    <location>
        <begin position="433"/>
        <end position="456"/>
    </location>
</feature>
<feature type="region of interest" description="Disordered" evidence="1">
    <location>
        <begin position="233"/>
        <end position="252"/>
    </location>
</feature>
<organism evidence="3 4">
    <name type="scientific">Steinernema hermaphroditum</name>
    <dbReference type="NCBI Taxonomy" id="289476"/>
    <lineage>
        <taxon>Eukaryota</taxon>
        <taxon>Metazoa</taxon>
        <taxon>Ecdysozoa</taxon>
        <taxon>Nematoda</taxon>
        <taxon>Chromadorea</taxon>
        <taxon>Rhabditida</taxon>
        <taxon>Tylenchina</taxon>
        <taxon>Panagrolaimomorpha</taxon>
        <taxon>Strongyloidoidea</taxon>
        <taxon>Steinernematidae</taxon>
        <taxon>Steinernema</taxon>
    </lineage>
</organism>